<dbReference type="GO" id="GO:0030288">
    <property type="term" value="C:outer membrane-bounded periplasmic space"/>
    <property type="evidence" value="ECO:0007669"/>
    <property type="project" value="TreeGrafter"/>
</dbReference>
<dbReference type="PANTHER" id="PTHR30036:SF1">
    <property type="entry name" value="D-XYLOSE-BINDING PERIPLASMIC PROTEIN"/>
    <property type="match status" value="1"/>
</dbReference>
<evidence type="ECO:0000256" key="2">
    <source>
        <dbReference type="ARBA" id="ARBA00022729"/>
    </source>
</evidence>
<dbReference type="AlphaFoldDB" id="A0A6G2BGZ0"/>
<dbReference type="Gene3D" id="3.40.50.2300">
    <property type="match status" value="2"/>
</dbReference>
<dbReference type="CDD" id="cd19995">
    <property type="entry name" value="PBP1_ABC_xylose_binding-like"/>
    <property type="match status" value="1"/>
</dbReference>
<name>A0A6G2BGZ0_9ACTN</name>
<organism evidence="5 6">
    <name type="scientific">Streptomyces taklimakanensis</name>
    <dbReference type="NCBI Taxonomy" id="2569853"/>
    <lineage>
        <taxon>Bacteria</taxon>
        <taxon>Bacillati</taxon>
        <taxon>Actinomycetota</taxon>
        <taxon>Actinomycetes</taxon>
        <taxon>Kitasatosporales</taxon>
        <taxon>Streptomycetaceae</taxon>
        <taxon>Streptomyces</taxon>
    </lineage>
</organism>
<feature type="chain" id="PRO_5039700187" evidence="3">
    <location>
        <begin position="23"/>
        <end position="369"/>
    </location>
</feature>
<dbReference type="EMBL" id="WIXO01000001">
    <property type="protein sequence ID" value="MTE21474.1"/>
    <property type="molecule type" value="Genomic_DNA"/>
</dbReference>
<dbReference type="GO" id="GO:0030246">
    <property type="term" value="F:carbohydrate binding"/>
    <property type="evidence" value="ECO:0007669"/>
    <property type="project" value="TreeGrafter"/>
</dbReference>
<dbReference type="Pfam" id="PF13407">
    <property type="entry name" value="Peripla_BP_4"/>
    <property type="match status" value="1"/>
</dbReference>
<keyword evidence="2 3" id="KW-0732">Signal</keyword>
<evidence type="ECO:0000256" key="1">
    <source>
        <dbReference type="ARBA" id="ARBA00004196"/>
    </source>
</evidence>
<dbReference type="PROSITE" id="PS51257">
    <property type="entry name" value="PROKAR_LIPOPROTEIN"/>
    <property type="match status" value="1"/>
</dbReference>
<gene>
    <name evidence="5" type="ORF">F0L17_20635</name>
</gene>
<comment type="subcellular location">
    <subcellularLocation>
        <location evidence="1">Cell envelope</location>
    </subcellularLocation>
</comment>
<sequence>MNTHLRRAAVAVAATAMAVSLAACGSAKEAGGDDGSGGGEKKKDGPLTIGLLLPEDQTARYENFDRPLIEKRVKELCSDCEVSYVNAKEDASTQQQQMNSMITKKVDVIILDAVDAKSIAGSVTKADEAGIPVVAYDRLAEGPISAYTSFDNEEVGRVQANALLEELGDKADSGQIVMMNGSPTDPNAAMFKKGAKSVLDGKVKVGKSYDTTGWKPDEANKNMNGALASLGKENIVGVYSANDGMAGGIITALKGAGVDPLPPVTGQDAELAGVQRIVAGEQFMTVYKPFQPEAYTAAEMAVALGRGEDPKAETTVDSATTKGVPATLIKPISVTIDNLEDTVIKDGLYEVEEICTPKYKAACEKAGLL</sequence>
<dbReference type="SUPFAM" id="SSF53822">
    <property type="entry name" value="Periplasmic binding protein-like I"/>
    <property type="match status" value="1"/>
</dbReference>
<proteinExistence type="predicted"/>
<feature type="signal peptide" evidence="3">
    <location>
        <begin position="1"/>
        <end position="22"/>
    </location>
</feature>
<feature type="domain" description="Periplasmic binding protein" evidence="4">
    <location>
        <begin position="49"/>
        <end position="308"/>
    </location>
</feature>
<evidence type="ECO:0000256" key="3">
    <source>
        <dbReference type="SAM" id="SignalP"/>
    </source>
</evidence>
<protein>
    <submittedName>
        <fullName evidence="5">Substrate-binding domain-containing protein</fullName>
    </submittedName>
</protein>
<dbReference type="Proteomes" id="UP000473014">
    <property type="component" value="Unassembled WGS sequence"/>
</dbReference>
<dbReference type="PANTHER" id="PTHR30036">
    <property type="entry name" value="D-XYLOSE-BINDING PERIPLASMIC PROTEIN"/>
    <property type="match status" value="1"/>
</dbReference>
<keyword evidence="6" id="KW-1185">Reference proteome</keyword>
<dbReference type="OrthoDB" id="9773673at2"/>
<accession>A0A6G2BGZ0</accession>
<reference evidence="5 6" key="1">
    <citation type="submission" date="2019-11" db="EMBL/GenBank/DDBJ databases">
        <authorList>
            <person name="Yuan L."/>
        </authorList>
    </citation>
    <scope>NUCLEOTIDE SEQUENCE [LARGE SCALE GENOMIC DNA]</scope>
    <source>
        <strain evidence="5 6">TRM43335</strain>
    </source>
</reference>
<evidence type="ECO:0000313" key="5">
    <source>
        <dbReference type="EMBL" id="MTE21474.1"/>
    </source>
</evidence>
<comment type="caution">
    <text evidence="5">The sequence shown here is derived from an EMBL/GenBank/DDBJ whole genome shotgun (WGS) entry which is preliminary data.</text>
</comment>
<evidence type="ECO:0000313" key="6">
    <source>
        <dbReference type="Proteomes" id="UP000473014"/>
    </source>
</evidence>
<dbReference type="InterPro" id="IPR028082">
    <property type="entry name" value="Peripla_BP_I"/>
</dbReference>
<dbReference type="RefSeq" id="WP_155072223.1">
    <property type="nucleotide sequence ID" value="NZ_WIXO01000001.1"/>
</dbReference>
<dbReference type="InterPro" id="IPR025997">
    <property type="entry name" value="SBP_2_dom"/>
</dbReference>
<evidence type="ECO:0000259" key="4">
    <source>
        <dbReference type="Pfam" id="PF13407"/>
    </source>
</evidence>
<dbReference type="InterPro" id="IPR050555">
    <property type="entry name" value="Bact_Solute-Bind_Prot2"/>
</dbReference>